<dbReference type="Proteomes" id="UP001649230">
    <property type="component" value="Chromosome"/>
</dbReference>
<organism evidence="3 4">
    <name type="scientific">Paenibacillus hexagrammi</name>
    <dbReference type="NCBI Taxonomy" id="2908839"/>
    <lineage>
        <taxon>Bacteria</taxon>
        <taxon>Bacillati</taxon>
        <taxon>Bacillota</taxon>
        <taxon>Bacilli</taxon>
        <taxon>Bacillales</taxon>
        <taxon>Paenibacillaceae</taxon>
        <taxon>Paenibacillus</taxon>
    </lineage>
</organism>
<evidence type="ECO:0000259" key="2">
    <source>
        <dbReference type="Pfam" id="PF13400"/>
    </source>
</evidence>
<keyword evidence="1" id="KW-0472">Membrane</keyword>
<gene>
    <name evidence="3" type="ORF">L0M14_25200</name>
</gene>
<dbReference type="RefSeq" id="WP_235119180.1">
    <property type="nucleotide sequence ID" value="NZ_CP090978.1"/>
</dbReference>
<evidence type="ECO:0000256" key="1">
    <source>
        <dbReference type="SAM" id="Phobius"/>
    </source>
</evidence>
<protein>
    <submittedName>
        <fullName evidence="3">Pilus assembly protein TadG-related protein</fullName>
    </submittedName>
</protein>
<reference evidence="3 4" key="1">
    <citation type="journal article" date="2024" name="Int. J. Syst. Evol. Microbiol.">
        <title>Paenibacillus hexagrammi sp. nov., a novel bacterium isolated from the gut content of Hexagrammos agrammus.</title>
        <authorList>
            <person name="Jung H.K."/>
            <person name="Kim D.G."/>
            <person name="Zin H."/>
            <person name="Park J."/>
            <person name="Jung H."/>
            <person name="Kim Y.O."/>
            <person name="Kong H.J."/>
            <person name="Kim J.W."/>
            <person name="Kim Y.S."/>
        </authorList>
    </citation>
    <scope>NUCLEOTIDE SEQUENCE [LARGE SCALE GENOMIC DNA]</scope>
    <source>
        <strain evidence="3 4">YPD9-1</strain>
    </source>
</reference>
<feature type="transmembrane region" description="Helical" evidence="1">
    <location>
        <begin position="21"/>
        <end position="40"/>
    </location>
</feature>
<dbReference type="Pfam" id="PF13400">
    <property type="entry name" value="Tad"/>
    <property type="match status" value="1"/>
</dbReference>
<keyword evidence="1" id="KW-1133">Transmembrane helix</keyword>
<keyword evidence="4" id="KW-1185">Reference proteome</keyword>
<evidence type="ECO:0000313" key="4">
    <source>
        <dbReference type="Proteomes" id="UP001649230"/>
    </source>
</evidence>
<sequence>MKMERGSRYIHGLWREEQGSSIVLIGLMLMGLLAACALIIDGGTLFAERSHLQKAANAAALSGAQELTGQSQTVTAIVQKILQEHQEAGSLKSTGIELGKSIRVSLAKPVPLHFAKLLGWDEVTVEAEAAAQILPMGSGTGVAPLGIDDSIALEYGKAYKLKVDQTQSVSGVFGILALGGNGANTYEYNLMHGYSNEVDIGDIIDTQTGNIAGNTRDAVQYRINADPYPPADLSHRDSPRILLVPTYKPYNFTTNQMKQIQVTGFAYFYITDPMSSKDTAISGIFIKRTGKGTAKPGAIDKGAYAIRLIE</sequence>
<accession>A0ABY3SG75</accession>
<feature type="domain" description="Putative Flp pilus-assembly TadG-like N-terminal" evidence="2">
    <location>
        <begin position="21"/>
        <end position="65"/>
    </location>
</feature>
<name>A0ABY3SG75_9BACL</name>
<dbReference type="InterPro" id="IPR028087">
    <property type="entry name" value="Tad_N"/>
</dbReference>
<dbReference type="EMBL" id="CP090978">
    <property type="protein sequence ID" value="UJF32837.1"/>
    <property type="molecule type" value="Genomic_DNA"/>
</dbReference>
<evidence type="ECO:0000313" key="3">
    <source>
        <dbReference type="EMBL" id="UJF32837.1"/>
    </source>
</evidence>
<proteinExistence type="predicted"/>
<keyword evidence="1" id="KW-0812">Transmembrane</keyword>